<dbReference type="InterPro" id="IPR003097">
    <property type="entry name" value="CysJ-like_FAD-binding"/>
</dbReference>
<keyword evidence="4" id="KW-0288">FMN</keyword>
<dbReference type="VEuPathDB" id="FungiDB:H257_17898"/>
<dbReference type="InterPro" id="IPR017938">
    <property type="entry name" value="Riboflavin_synthase-like_b-brl"/>
</dbReference>
<reference evidence="10" key="1">
    <citation type="submission" date="2013-12" db="EMBL/GenBank/DDBJ databases">
        <title>The Genome Sequence of Aphanomyces astaci APO3.</title>
        <authorList>
            <consortium name="The Broad Institute Genomics Platform"/>
            <person name="Russ C."/>
            <person name="Tyler B."/>
            <person name="van West P."/>
            <person name="Dieguez-Uribeondo J."/>
            <person name="Young S.K."/>
            <person name="Zeng Q."/>
            <person name="Gargeya S."/>
            <person name="Fitzgerald M."/>
            <person name="Abouelleil A."/>
            <person name="Alvarado L."/>
            <person name="Chapman S.B."/>
            <person name="Gainer-Dewar J."/>
            <person name="Goldberg J."/>
            <person name="Griggs A."/>
            <person name="Gujja S."/>
            <person name="Hansen M."/>
            <person name="Howarth C."/>
            <person name="Imamovic A."/>
            <person name="Ireland A."/>
            <person name="Larimer J."/>
            <person name="McCowan C."/>
            <person name="Murphy C."/>
            <person name="Pearson M."/>
            <person name="Poon T.W."/>
            <person name="Priest M."/>
            <person name="Roberts A."/>
            <person name="Saif S."/>
            <person name="Shea T."/>
            <person name="Sykes S."/>
            <person name="Wortman J."/>
            <person name="Nusbaum C."/>
            <person name="Birren B."/>
        </authorList>
    </citation>
    <scope>NUCLEOTIDE SEQUENCE [LARGE SCALE GENOMIC DNA]</scope>
    <source>
        <strain evidence="10">APO3</strain>
    </source>
</reference>
<feature type="domain" description="Flavodoxin-like" evidence="9">
    <location>
        <begin position="30"/>
        <end position="174"/>
    </location>
</feature>
<evidence type="ECO:0000256" key="3">
    <source>
        <dbReference type="ARBA" id="ARBA00022630"/>
    </source>
</evidence>
<dbReference type="Gene3D" id="3.40.50.80">
    <property type="entry name" value="Nucleotide-binding domain of ferredoxin-NADP reductase (FNR) module"/>
    <property type="match status" value="1"/>
</dbReference>
<evidence type="ECO:0000313" key="10">
    <source>
        <dbReference type="EMBL" id="ETV65368.1"/>
    </source>
</evidence>
<dbReference type="PRINTS" id="PR00369">
    <property type="entry name" value="FLAVODOXIN"/>
</dbReference>
<dbReference type="GO" id="GO:0003958">
    <property type="term" value="F:NADPH-hemoprotein reductase activity"/>
    <property type="evidence" value="ECO:0007669"/>
    <property type="project" value="UniProtKB-EC"/>
</dbReference>
<keyword evidence="6" id="KW-0521">NADP</keyword>
<evidence type="ECO:0000256" key="1">
    <source>
        <dbReference type="ARBA" id="ARBA00001917"/>
    </source>
</evidence>
<dbReference type="STRING" id="112090.W4FF52"/>
<name>W4FF52_APHAT</name>
<dbReference type="GO" id="GO:0005829">
    <property type="term" value="C:cytosol"/>
    <property type="evidence" value="ECO:0007669"/>
    <property type="project" value="TreeGrafter"/>
</dbReference>
<dbReference type="PROSITE" id="PS50902">
    <property type="entry name" value="FLAVODOXIN_LIKE"/>
    <property type="match status" value="1"/>
</dbReference>
<dbReference type="GO" id="GO:0009055">
    <property type="term" value="F:electron transfer activity"/>
    <property type="evidence" value="ECO:0007669"/>
    <property type="project" value="InterPro"/>
</dbReference>
<sequence length="601" mass="65662">MLRRVVECFGWNRVHSSRASKKTSNAQPDVYIFYGSQTGTTEGYARRLATQAQKRNVQATAMSLSQFNVHKSTQYSTVIFVVASYGTGGPTDDATSFYNWLKTSLKPDLSHMQYTVFGCGNSDYTDSYNGMAKFVDAKIGAFGATRFFDLSLGDAAGEIDHLDNDYDAWEGRVLDVVAPMATADMTSSTTTTIPATAQPSKLGTFAELQHPRPPTMQQKPTSTLQAVLYAPPTIQVISIVKLSSTALQVDFATDVPYTGTGILALYPQNAKEIVSAVAHRCGYNLDHWVDLVDDKAGSAPASIPLPCTVADVLTHYVDLCAVSRTIVSALARYATEAADAARLGQLGATEDEYTQTIRKPRVSLLGVLHAFPSIQVSLPELLSIVAPIKPRKYTIASSRLVSPNVIQCCISVPEKPLAQLDQHHGTMGACMVSLLPAKLSNPGVRFRGLCQAPTMYFPKTHQFPVILIAAGSGIAPMRAIWQERNEVAKSGVAVGPTTLFFGCRDADSWLYRSEVESLRPLQVECHVGFSRQGQDKQYVQDVVEKHIAAIMTALDSSNAYIYICGKIDMAQAVQTILKRDRGVAWWDEIIATRRYNQEVFG</sequence>
<dbReference type="PRINTS" id="PR00371">
    <property type="entry name" value="FPNCR"/>
</dbReference>
<gene>
    <name evidence="10" type="ORF">H257_17898</name>
</gene>
<dbReference type="PANTHER" id="PTHR19384:SF17">
    <property type="entry name" value="NADPH--CYTOCHROME P450 REDUCTASE"/>
    <property type="match status" value="1"/>
</dbReference>
<dbReference type="PANTHER" id="PTHR19384">
    <property type="entry name" value="NITRIC OXIDE SYNTHASE-RELATED"/>
    <property type="match status" value="1"/>
</dbReference>
<dbReference type="InterPro" id="IPR001094">
    <property type="entry name" value="Flavdoxin-like"/>
</dbReference>
<evidence type="ECO:0000256" key="4">
    <source>
        <dbReference type="ARBA" id="ARBA00022643"/>
    </source>
</evidence>
<dbReference type="PROSITE" id="PS00201">
    <property type="entry name" value="FLAVODOXIN"/>
    <property type="match status" value="1"/>
</dbReference>
<evidence type="ECO:0000256" key="2">
    <source>
        <dbReference type="ARBA" id="ARBA00001974"/>
    </source>
</evidence>
<dbReference type="GO" id="GO:0050660">
    <property type="term" value="F:flavin adenine dinucleotide binding"/>
    <property type="evidence" value="ECO:0007669"/>
    <property type="project" value="TreeGrafter"/>
</dbReference>
<dbReference type="InterPro" id="IPR039261">
    <property type="entry name" value="FNR_nucleotide-bd"/>
</dbReference>
<dbReference type="InterPro" id="IPR029039">
    <property type="entry name" value="Flavoprotein-like_sf"/>
</dbReference>
<comment type="cofactor">
    <cofactor evidence="1">
        <name>FMN</name>
        <dbReference type="ChEBI" id="CHEBI:58210"/>
    </cofactor>
</comment>
<dbReference type="GeneID" id="20819894"/>
<dbReference type="SUPFAM" id="SSF52343">
    <property type="entry name" value="Ferredoxin reductase-like, C-terminal NADP-linked domain"/>
    <property type="match status" value="1"/>
</dbReference>
<dbReference type="Pfam" id="PF00175">
    <property type="entry name" value="NAD_binding_1"/>
    <property type="match status" value="1"/>
</dbReference>
<dbReference type="SUPFAM" id="SSF63380">
    <property type="entry name" value="Riboflavin synthase domain-like"/>
    <property type="match status" value="1"/>
</dbReference>
<comment type="cofactor">
    <cofactor evidence="2">
        <name>FAD</name>
        <dbReference type="ChEBI" id="CHEBI:57692"/>
    </cofactor>
</comment>
<organism evidence="10">
    <name type="scientific">Aphanomyces astaci</name>
    <name type="common">Crayfish plague agent</name>
    <dbReference type="NCBI Taxonomy" id="112090"/>
    <lineage>
        <taxon>Eukaryota</taxon>
        <taxon>Sar</taxon>
        <taxon>Stramenopiles</taxon>
        <taxon>Oomycota</taxon>
        <taxon>Saprolegniomycetes</taxon>
        <taxon>Saprolegniales</taxon>
        <taxon>Verrucalvaceae</taxon>
        <taxon>Aphanomyces</taxon>
    </lineage>
</organism>
<dbReference type="EC" id="1.6.2.4" evidence="8"/>
<dbReference type="Gene3D" id="1.20.990.10">
    <property type="entry name" value="NADPH-cytochrome p450 Reductase, Chain A, domain 3"/>
    <property type="match status" value="1"/>
</dbReference>
<dbReference type="Gene3D" id="3.40.50.360">
    <property type="match status" value="1"/>
</dbReference>
<dbReference type="SUPFAM" id="SSF52218">
    <property type="entry name" value="Flavoproteins"/>
    <property type="match status" value="1"/>
</dbReference>
<dbReference type="Pfam" id="PF00667">
    <property type="entry name" value="FAD_binding_1"/>
    <property type="match status" value="1"/>
</dbReference>
<dbReference type="InterPro" id="IPR001433">
    <property type="entry name" value="OxRdtase_FAD/NAD-bd"/>
</dbReference>
<dbReference type="InterPro" id="IPR008254">
    <property type="entry name" value="Flavodoxin/NO_synth"/>
</dbReference>
<keyword evidence="7" id="KW-0560">Oxidoreductase</keyword>
<evidence type="ECO:0000256" key="8">
    <source>
        <dbReference type="ARBA" id="ARBA00023797"/>
    </source>
</evidence>
<dbReference type="AlphaFoldDB" id="W4FF52"/>
<keyword evidence="5" id="KW-0274">FAD</keyword>
<dbReference type="InterPro" id="IPR001709">
    <property type="entry name" value="Flavoprot_Pyr_Nucl_cyt_Rdtase"/>
</dbReference>
<dbReference type="InterPro" id="IPR001226">
    <property type="entry name" value="Flavodoxin_CS"/>
</dbReference>
<evidence type="ECO:0000256" key="5">
    <source>
        <dbReference type="ARBA" id="ARBA00022827"/>
    </source>
</evidence>
<dbReference type="RefSeq" id="XP_009845163.1">
    <property type="nucleotide sequence ID" value="XM_009846861.1"/>
</dbReference>
<proteinExistence type="predicted"/>
<dbReference type="OrthoDB" id="1856718at2759"/>
<keyword evidence="3" id="KW-0285">Flavoprotein</keyword>
<dbReference type="GO" id="GO:0010181">
    <property type="term" value="F:FMN binding"/>
    <property type="evidence" value="ECO:0007669"/>
    <property type="project" value="InterPro"/>
</dbReference>
<dbReference type="EMBL" id="KI913239">
    <property type="protein sequence ID" value="ETV65368.1"/>
    <property type="molecule type" value="Genomic_DNA"/>
</dbReference>
<dbReference type="InterPro" id="IPR023173">
    <property type="entry name" value="NADPH_Cyt_P450_Rdtase_alpha"/>
</dbReference>
<evidence type="ECO:0000256" key="7">
    <source>
        <dbReference type="ARBA" id="ARBA00023002"/>
    </source>
</evidence>
<dbReference type="Pfam" id="PF00258">
    <property type="entry name" value="Flavodoxin_1"/>
    <property type="match status" value="1"/>
</dbReference>
<evidence type="ECO:0000256" key="6">
    <source>
        <dbReference type="ARBA" id="ARBA00022857"/>
    </source>
</evidence>
<accession>W4FF52</accession>
<evidence type="ECO:0000259" key="9">
    <source>
        <dbReference type="PROSITE" id="PS50902"/>
    </source>
</evidence>
<protein>
    <recommendedName>
        <fullName evidence="8">NADPH--hemoprotein reductase</fullName>
        <ecNumber evidence="8">1.6.2.4</ecNumber>
    </recommendedName>
</protein>